<dbReference type="PANTHER" id="PTHR10183">
    <property type="entry name" value="CALPAIN"/>
    <property type="match status" value="1"/>
</dbReference>
<dbReference type="EMBL" id="CAUYUJ010018819">
    <property type="protein sequence ID" value="CAK0886559.1"/>
    <property type="molecule type" value="Genomic_DNA"/>
</dbReference>
<keyword evidence="2" id="KW-0645">Protease</keyword>
<evidence type="ECO:0000256" key="4">
    <source>
        <dbReference type="ARBA" id="ARBA00022807"/>
    </source>
</evidence>
<protein>
    <recommendedName>
        <fullName evidence="6">Calpain catalytic domain-containing protein</fullName>
    </recommendedName>
</protein>
<evidence type="ECO:0000313" key="7">
    <source>
        <dbReference type="EMBL" id="CAK0886559.1"/>
    </source>
</evidence>
<dbReference type="Pfam" id="PF00648">
    <property type="entry name" value="Peptidase_C2"/>
    <property type="match status" value="1"/>
</dbReference>
<keyword evidence="3" id="KW-0378">Hydrolase</keyword>
<comment type="caution">
    <text evidence="5">Lacks conserved residue(s) required for the propagation of feature annotation.</text>
</comment>
<evidence type="ECO:0000256" key="1">
    <source>
        <dbReference type="ARBA" id="ARBA00007623"/>
    </source>
</evidence>
<name>A0ABN9WN88_9DINO</name>
<feature type="domain" description="Calpain catalytic" evidence="6">
    <location>
        <begin position="1"/>
        <end position="143"/>
    </location>
</feature>
<keyword evidence="8" id="KW-1185">Reference proteome</keyword>
<dbReference type="PANTHER" id="PTHR10183:SF379">
    <property type="entry name" value="CALPAIN-5"/>
    <property type="match status" value="1"/>
</dbReference>
<comment type="caution">
    <text evidence="7">The sequence shown here is derived from an EMBL/GenBank/DDBJ whole genome shotgun (WGS) entry which is preliminary data.</text>
</comment>
<dbReference type="Gene3D" id="3.90.70.10">
    <property type="entry name" value="Cysteine proteinases"/>
    <property type="match status" value="1"/>
</dbReference>
<sequence>MGVLTGYMCDIVQISDMPEDAAWEYVRAMLGEGFLLCSGTKNGADAPEAKALGLTVGHAYSLLTAHESPLPGGASLRLLELRNPHGRGVWKGAWSDLSPEWQLPHAPALRHDGVRQKPPTARFWMSFGDFLKWFGSVQYCKVREDAAWGDERLPVPLAPPGVLGDRARAMRFRARERTTVELAMLQAGGRGRPPWAWWTLASYS</sequence>
<dbReference type="SUPFAM" id="SSF54001">
    <property type="entry name" value="Cysteine proteinases"/>
    <property type="match status" value="1"/>
</dbReference>
<evidence type="ECO:0000313" key="8">
    <source>
        <dbReference type="Proteomes" id="UP001189429"/>
    </source>
</evidence>
<accession>A0ABN9WN88</accession>
<comment type="similarity">
    <text evidence="1">Belongs to the peptidase C2 family.</text>
</comment>
<evidence type="ECO:0000256" key="2">
    <source>
        <dbReference type="ARBA" id="ARBA00022670"/>
    </source>
</evidence>
<organism evidence="7 8">
    <name type="scientific">Prorocentrum cordatum</name>
    <dbReference type="NCBI Taxonomy" id="2364126"/>
    <lineage>
        <taxon>Eukaryota</taxon>
        <taxon>Sar</taxon>
        <taxon>Alveolata</taxon>
        <taxon>Dinophyceae</taxon>
        <taxon>Prorocentrales</taxon>
        <taxon>Prorocentraceae</taxon>
        <taxon>Prorocentrum</taxon>
    </lineage>
</organism>
<dbReference type="Proteomes" id="UP001189429">
    <property type="component" value="Unassembled WGS sequence"/>
</dbReference>
<evidence type="ECO:0000259" key="6">
    <source>
        <dbReference type="PROSITE" id="PS50203"/>
    </source>
</evidence>
<dbReference type="InterPro" id="IPR022684">
    <property type="entry name" value="Calpain_cysteine_protease"/>
</dbReference>
<reference evidence="7" key="1">
    <citation type="submission" date="2023-10" db="EMBL/GenBank/DDBJ databases">
        <authorList>
            <person name="Chen Y."/>
            <person name="Shah S."/>
            <person name="Dougan E. K."/>
            <person name="Thang M."/>
            <person name="Chan C."/>
        </authorList>
    </citation>
    <scope>NUCLEOTIDE SEQUENCE [LARGE SCALE GENOMIC DNA]</scope>
</reference>
<dbReference type="InterPro" id="IPR001300">
    <property type="entry name" value="Peptidase_C2_calpain_cat"/>
</dbReference>
<keyword evidence="4" id="KW-0788">Thiol protease</keyword>
<gene>
    <name evidence="7" type="ORF">PCOR1329_LOCUS67875</name>
</gene>
<dbReference type="InterPro" id="IPR038765">
    <property type="entry name" value="Papain-like_cys_pep_sf"/>
</dbReference>
<evidence type="ECO:0000256" key="5">
    <source>
        <dbReference type="PROSITE-ProRule" id="PRU00239"/>
    </source>
</evidence>
<dbReference type="PROSITE" id="PS50203">
    <property type="entry name" value="CALPAIN_CAT"/>
    <property type="match status" value="1"/>
</dbReference>
<proteinExistence type="inferred from homology"/>
<evidence type="ECO:0000256" key="3">
    <source>
        <dbReference type="ARBA" id="ARBA00022801"/>
    </source>
</evidence>